<sequence>MEISPSMQVCMSLLASANMITSGMTVAYPAVALPAMNQSNSGLELTNDQSSWIASVSHLTMIVGSVALGPILDKWGRRLGFIVTGVSSLLGWIIIGMMPQSLSCLYIGRLLNGLGACSVVTSVFMAEVTSPAIRNILTVFKNTSFSVGLTFMYLLGITFRDNWSAMALFGAIIPLVCLVSALFILPESSVWHENQNNIKKRCTYSELYKAYRKRPEVYKPMNIMNSLLILRQLSGTSVILTYAINLVEVAGVGGDPHVVTVLLGVTRIIAGLVGCALSGWLGRRIPVSWSGALMSVTMLWLARNITADNQDNSTYADTIVLIIFMFSSTIFSSICQALVGEVFPTDVRGLCTGLSTCLSYLSSFIAVKLYPELLTYLGRTNLFLMYGTFCVFGTLIAILTLPETKDKSLTEIQALFTKNNTAVLTETKDSVACSPVEVELLVLPTNNR</sequence>
<feature type="transmembrane region" description="Helical" evidence="5">
    <location>
        <begin position="351"/>
        <end position="370"/>
    </location>
</feature>
<feature type="transmembrane region" description="Helical" evidence="5">
    <location>
        <begin position="259"/>
        <end position="280"/>
    </location>
</feature>
<feature type="domain" description="Major facilitator superfamily (MFS) profile" evidence="6">
    <location>
        <begin position="11"/>
        <end position="405"/>
    </location>
</feature>
<dbReference type="Gene3D" id="1.20.1250.20">
    <property type="entry name" value="MFS general substrate transporter like domains"/>
    <property type="match status" value="2"/>
</dbReference>
<dbReference type="AlphaFoldDB" id="A0AAW1DFB1"/>
<feature type="transmembrane region" description="Helical" evidence="5">
    <location>
        <begin position="318"/>
        <end position="339"/>
    </location>
</feature>
<dbReference type="EMBL" id="JAPXFL010000004">
    <property type="protein sequence ID" value="KAK9507843.1"/>
    <property type="molecule type" value="Genomic_DNA"/>
</dbReference>
<feature type="transmembrane region" description="Helical" evidence="5">
    <location>
        <begin position="51"/>
        <end position="72"/>
    </location>
</feature>
<evidence type="ECO:0000313" key="8">
    <source>
        <dbReference type="Proteomes" id="UP001461498"/>
    </source>
</evidence>
<dbReference type="SUPFAM" id="SSF103473">
    <property type="entry name" value="MFS general substrate transporter"/>
    <property type="match status" value="1"/>
</dbReference>
<evidence type="ECO:0000256" key="5">
    <source>
        <dbReference type="SAM" id="Phobius"/>
    </source>
</evidence>
<reference evidence="7 8" key="1">
    <citation type="submission" date="2022-12" db="EMBL/GenBank/DDBJ databases">
        <title>Chromosome-level genome assembly of true bugs.</title>
        <authorList>
            <person name="Ma L."/>
            <person name="Li H."/>
        </authorList>
    </citation>
    <scope>NUCLEOTIDE SEQUENCE [LARGE SCALE GENOMIC DNA]</scope>
    <source>
        <strain evidence="7">Lab_2022b</strain>
    </source>
</reference>
<feature type="transmembrane region" description="Helical" evidence="5">
    <location>
        <begin position="138"/>
        <end position="159"/>
    </location>
</feature>
<feature type="transmembrane region" description="Helical" evidence="5">
    <location>
        <begin position="105"/>
        <end position="126"/>
    </location>
</feature>
<feature type="transmembrane region" description="Helical" evidence="5">
    <location>
        <begin position="228"/>
        <end position="247"/>
    </location>
</feature>
<dbReference type="InterPro" id="IPR050549">
    <property type="entry name" value="MFS_Trehalose_Transporter"/>
</dbReference>
<dbReference type="GO" id="GO:0016020">
    <property type="term" value="C:membrane"/>
    <property type="evidence" value="ECO:0007669"/>
    <property type="project" value="UniProtKB-SubCell"/>
</dbReference>
<accession>A0AAW1DFB1</accession>
<comment type="subcellular location">
    <subcellularLocation>
        <location evidence="1">Membrane</location>
        <topology evidence="1">Multi-pass membrane protein</topology>
    </subcellularLocation>
</comment>
<dbReference type="PROSITE" id="PS00216">
    <property type="entry name" value="SUGAR_TRANSPORT_1"/>
    <property type="match status" value="1"/>
</dbReference>
<dbReference type="InterPro" id="IPR011701">
    <property type="entry name" value="MFS"/>
</dbReference>
<keyword evidence="2 5" id="KW-0812">Transmembrane</keyword>
<dbReference type="PANTHER" id="PTHR48021:SF1">
    <property type="entry name" value="GH07001P-RELATED"/>
    <property type="match status" value="1"/>
</dbReference>
<evidence type="ECO:0000256" key="4">
    <source>
        <dbReference type="ARBA" id="ARBA00023136"/>
    </source>
</evidence>
<dbReference type="Proteomes" id="UP001461498">
    <property type="component" value="Unassembled WGS sequence"/>
</dbReference>
<dbReference type="Pfam" id="PF07690">
    <property type="entry name" value="MFS_1"/>
    <property type="match status" value="1"/>
</dbReference>
<dbReference type="InterPro" id="IPR005829">
    <property type="entry name" value="Sugar_transporter_CS"/>
</dbReference>
<protein>
    <recommendedName>
        <fullName evidence="6">Major facilitator superfamily (MFS) profile domain-containing protein</fullName>
    </recommendedName>
</protein>
<keyword evidence="4 5" id="KW-0472">Membrane</keyword>
<proteinExistence type="predicted"/>
<feature type="transmembrane region" description="Helical" evidence="5">
    <location>
        <begin position="287"/>
        <end position="306"/>
    </location>
</feature>
<name>A0AAW1DFB1_9HEMI</name>
<comment type="caution">
    <text evidence="7">The sequence shown here is derived from an EMBL/GenBank/DDBJ whole genome shotgun (WGS) entry which is preliminary data.</text>
</comment>
<feature type="transmembrane region" description="Helical" evidence="5">
    <location>
        <begin position="382"/>
        <end position="401"/>
    </location>
</feature>
<gene>
    <name evidence="7" type="ORF">O3M35_007617</name>
</gene>
<evidence type="ECO:0000259" key="6">
    <source>
        <dbReference type="PROSITE" id="PS50850"/>
    </source>
</evidence>
<organism evidence="7 8">
    <name type="scientific">Rhynocoris fuscipes</name>
    <dbReference type="NCBI Taxonomy" id="488301"/>
    <lineage>
        <taxon>Eukaryota</taxon>
        <taxon>Metazoa</taxon>
        <taxon>Ecdysozoa</taxon>
        <taxon>Arthropoda</taxon>
        <taxon>Hexapoda</taxon>
        <taxon>Insecta</taxon>
        <taxon>Pterygota</taxon>
        <taxon>Neoptera</taxon>
        <taxon>Paraneoptera</taxon>
        <taxon>Hemiptera</taxon>
        <taxon>Heteroptera</taxon>
        <taxon>Panheteroptera</taxon>
        <taxon>Cimicomorpha</taxon>
        <taxon>Reduviidae</taxon>
        <taxon>Harpactorinae</taxon>
        <taxon>Harpactorini</taxon>
        <taxon>Rhynocoris</taxon>
    </lineage>
</organism>
<keyword evidence="3 5" id="KW-1133">Transmembrane helix</keyword>
<feature type="transmembrane region" description="Helical" evidence="5">
    <location>
        <begin position="79"/>
        <end position="99"/>
    </location>
</feature>
<feature type="transmembrane region" description="Helical" evidence="5">
    <location>
        <begin position="165"/>
        <end position="185"/>
    </location>
</feature>
<evidence type="ECO:0000313" key="7">
    <source>
        <dbReference type="EMBL" id="KAK9507843.1"/>
    </source>
</evidence>
<evidence type="ECO:0000256" key="1">
    <source>
        <dbReference type="ARBA" id="ARBA00004141"/>
    </source>
</evidence>
<dbReference type="PROSITE" id="PS50850">
    <property type="entry name" value="MFS"/>
    <property type="match status" value="1"/>
</dbReference>
<dbReference type="GO" id="GO:0022857">
    <property type="term" value="F:transmembrane transporter activity"/>
    <property type="evidence" value="ECO:0007669"/>
    <property type="project" value="InterPro"/>
</dbReference>
<evidence type="ECO:0000256" key="3">
    <source>
        <dbReference type="ARBA" id="ARBA00022989"/>
    </source>
</evidence>
<dbReference type="InterPro" id="IPR020846">
    <property type="entry name" value="MFS_dom"/>
</dbReference>
<keyword evidence="8" id="KW-1185">Reference proteome</keyword>
<dbReference type="PANTHER" id="PTHR48021">
    <property type="match status" value="1"/>
</dbReference>
<evidence type="ECO:0000256" key="2">
    <source>
        <dbReference type="ARBA" id="ARBA00022692"/>
    </source>
</evidence>
<dbReference type="InterPro" id="IPR036259">
    <property type="entry name" value="MFS_trans_sf"/>
</dbReference>